<keyword evidence="8" id="KW-0698">rRNA processing</keyword>
<dbReference type="PROSITE" id="PS50137">
    <property type="entry name" value="DS_RBD"/>
    <property type="match status" value="1"/>
</dbReference>
<gene>
    <name evidence="8 11" type="primary">rnc</name>
    <name evidence="11" type="ORF">ACFPO9_16850</name>
</gene>
<evidence type="ECO:0000313" key="11">
    <source>
        <dbReference type="EMBL" id="MFC5550185.1"/>
    </source>
</evidence>
<dbReference type="Pfam" id="PF00035">
    <property type="entry name" value="dsrm"/>
    <property type="match status" value="1"/>
</dbReference>
<keyword evidence="8" id="KW-0819">tRNA processing</keyword>
<dbReference type="PANTHER" id="PTHR11207:SF0">
    <property type="entry name" value="RIBONUCLEASE 3"/>
    <property type="match status" value="1"/>
</dbReference>
<keyword evidence="5 8" id="KW-0255">Endonuclease</keyword>
<evidence type="ECO:0000256" key="4">
    <source>
        <dbReference type="ARBA" id="ARBA00022722"/>
    </source>
</evidence>
<dbReference type="InterPro" id="IPR014720">
    <property type="entry name" value="dsRBD_dom"/>
</dbReference>
<dbReference type="Gene3D" id="3.30.160.20">
    <property type="match status" value="1"/>
</dbReference>
<reference evidence="12" key="1">
    <citation type="journal article" date="2019" name="Int. J. Syst. Evol. Microbiol.">
        <title>The Global Catalogue of Microorganisms (GCM) 10K type strain sequencing project: providing services to taxonomists for standard genome sequencing and annotation.</title>
        <authorList>
            <consortium name="The Broad Institute Genomics Platform"/>
            <consortium name="The Broad Institute Genome Sequencing Center for Infectious Disease"/>
            <person name="Wu L."/>
            <person name="Ma J."/>
        </authorList>
    </citation>
    <scope>NUCLEOTIDE SEQUENCE [LARGE SCALE GENOMIC DNA]</scope>
    <source>
        <strain evidence="12">CGMCC 4.5798</strain>
    </source>
</reference>
<dbReference type="EMBL" id="JBHSMZ010000014">
    <property type="protein sequence ID" value="MFC5550185.1"/>
    <property type="molecule type" value="Genomic_DNA"/>
</dbReference>
<dbReference type="InterPro" id="IPR011907">
    <property type="entry name" value="RNase_III"/>
</dbReference>
<feature type="active site" evidence="8">
    <location>
        <position position="45"/>
    </location>
</feature>
<keyword evidence="8" id="KW-0460">Magnesium</keyword>
<evidence type="ECO:0000259" key="9">
    <source>
        <dbReference type="PROSITE" id="PS50137"/>
    </source>
</evidence>
<comment type="similarity">
    <text evidence="2">Belongs to the ribonuclease III family.</text>
</comment>
<sequence>MHDQPYISLQTNLRHVFTNVSLLHQALRHKSMGGTSNERLEFMGDAILNYAVAEMLYQRFPTLSEGDLSRVRAAMVCHESLVKIANRIGVAPVLQVDQNYRVEKSKDSILSDALEALFAAVQLDAGHEAAKAIIVHHMVGLLERGEAQLGKDAKTALQEHLQARGIPVPTYSVLSQGEPGARTFEVQCSVPKLNIAMTGKGSNRKLAEKDAAAKVLKKCATV</sequence>
<dbReference type="SMART" id="SM00535">
    <property type="entry name" value="RIBOc"/>
    <property type="match status" value="1"/>
</dbReference>
<comment type="subcellular location">
    <subcellularLocation>
        <location evidence="8">Cytoplasm</location>
    </subcellularLocation>
</comment>
<dbReference type="Gene3D" id="1.10.1520.10">
    <property type="entry name" value="Ribonuclease III domain"/>
    <property type="match status" value="1"/>
</dbReference>
<comment type="catalytic activity">
    <reaction evidence="1 8">
        <text>Endonucleolytic cleavage to 5'-phosphomonoester.</text>
        <dbReference type="EC" id="3.1.26.3"/>
    </reaction>
</comment>
<accession>A0ABW0S385</accession>
<evidence type="ECO:0000256" key="3">
    <source>
        <dbReference type="ARBA" id="ARBA00022664"/>
    </source>
</evidence>
<evidence type="ECO:0000313" key="12">
    <source>
        <dbReference type="Proteomes" id="UP001596086"/>
    </source>
</evidence>
<dbReference type="EC" id="3.1.26.3" evidence="8"/>
<proteinExistence type="inferred from homology"/>
<evidence type="ECO:0000256" key="6">
    <source>
        <dbReference type="ARBA" id="ARBA00022801"/>
    </source>
</evidence>
<evidence type="ECO:0000256" key="5">
    <source>
        <dbReference type="ARBA" id="ARBA00022759"/>
    </source>
</evidence>
<keyword evidence="6 8" id="KW-0378">Hydrolase</keyword>
<keyword evidence="8" id="KW-0699">rRNA-binding</keyword>
<dbReference type="PANTHER" id="PTHR11207">
    <property type="entry name" value="RIBONUCLEASE III"/>
    <property type="match status" value="1"/>
</dbReference>
<comment type="function">
    <text evidence="8">Digests double-stranded RNA. Involved in the processing of primary rRNA transcript to yield the immediate precursors to the large and small rRNAs (23S and 16S). Processes some mRNAs, and tRNAs when they are encoded in the rRNA operon. Processes pre-crRNA and tracrRNA of type II CRISPR loci if present in the organism.</text>
</comment>
<dbReference type="InterPro" id="IPR036389">
    <property type="entry name" value="RNase_III_sf"/>
</dbReference>
<feature type="binding site" evidence="8">
    <location>
        <position position="115"/>
    </location>
    <ligand>
        <name>Mg(2+)</name>
        <dbReference type="ChEBI" id="CHEBI:18420"/>
    </ligand>
</feature>
<dbReference type="InterPro" id="IPR000999">
    <property type="entry name" value="RNase_III_dom"/>
</dbReference>
<dbReference type="CDD" id="cd10845">
    <property type="entry name" value="DSRM_RNAse_III_family"/>
    <property type="match status" value="1"/>
</dbReference>
<feature type="binding site" evidence="8">
    <location>
        <position position="41"/>
    </location>
    <ligand>
        <name>Mg(2+)</name>
        <dbReference type="ChEBI" id="CHEBI:18420"/>
    </ligand>
</feature>
<dbReference type="HAMAP" id="MF_00104">
    <property type="entry name" value="RNase_III"/>
    <property type="match status" value="1"/>
</dbReference>
<dbReference type="PROSITE" id="PS50142">
    <property type="entry name" value="RNASE_3_2"/>
    <property type="match status" value="1"/>
</dbReference>
<dbReference type="SMART" id="SM00358">
    <property type="entry name" value="DSRM"/>
    <property type="match status" value="1"/>
</dbReference>
<dbReference type="Pfam" id="PF14622">
    <property type="entry name" value="Ribonucleas_3_3"/>
    <property type="match status" value="1"/>
</dbReference>
<keyword evidence="8" id="KW-0963">Cytoplasm</keyword>
<keyword evidence="4 8" id="KW-0540">Nuclease</keyword>
<feature type="domain" description="RNase III" evidence="10">
    <location>
        <begin position="6"/>
        <end position="126"/>
    </location>
</feature>
<comment type="subunit">
    <text evidence="8">Homodimer.</text>
</comment>
<dbReference type="NCBIfam" id="TIGR02191">
    <property type="entry name" value="RNaseIII"/>
    <property type="match status" value="1"/>
</dbReference>
<feature type="active site" evidence="8">
    <location>
        <position position="115"/>
    </location>
</feature>
<dbReference type="SUPFAM" id="SSF69065">
    <property type="entry name" value="RNase III domain-like"/>
    <property type="match status" value="1"/>
</dbReference>
<keyword evidence="7 8" id="KW-0694">RNA-binding</keyword>
<feature type="binding site" evidence="8">
    <location>
        <position position="112"/>
    </location>
    <ligand>
        <name>Mg(2+)</name>
        <dbReference type="ChEBI" id="CHEBI:18420"/>
    </ligand>
</feature>
<evidence type="ECO:0000259" key="10">
    <source>
        <dbReference type="PROSITE" id="PS50142"/>
    </source>
</evidence>
<keyword evidence="12" id="KW-1185">Reference proteome</keyword>
<evidence type="ECO:0000256" key="1">
    <source>
        <dbReference type="ARBA" id="ARBA00000109"/>
    </source>
</evidence>
<dbReference type="GO" id="GO:0004525">
    <property type="term" value="F:ribonuclease III activity"/>
    <property type="evidence" value="ECO:0007669"/>
    <property type="project" value="UniProtKB-EC"/>
</dbReference>
<keyword evidence="3 8" id="KW-0507">mRNA processing</keyword>
<dbReference type="RefSeq" id="WP_379772397.1">
    <property type="nucleotide sequence ID" value="NZ_JBHSMZ010000014.1"/>
</dbReference>
<evidence type="ECO:0000256" key="2">
    <source>
        <dbReference type="ARBA" id="ARBA00010183"/>
    </source>
</evidence>
<dbReference type="CDD" id="cd00593">
    <property type="entry name" value="RIBOc"/>
    <property type="match status" value="1"/>
</dbReference>
<comment type="caution">
    <text evidence="11">The sequence shown here is derived from an EMBL/GenBank/DDBJ whole genome shotgun (WGS) entry which is preliminary data.</text>
</comment>
<dbReference type="Proteomes" id="UP001596086">
    <property type="component" value="Unassembled WGS sequence"/>
</dbReference>
<protein>
    <recommendedName>
        <fullName evidence="8">Ribonuclease 3</fullName>
        <ecNumber evidence="8">3.1.26.3</ecNumber>
    </recommendedName>
    <alternativeName>
        <fullName evidence="8">Ribonuclease III</fullName>
        <shortName evidence="8">RNase III</shortName>
    </alternativeName>
</protein>
<comment type="cofactor">
    <cofactor evidence="8">
        <name>Mg(2+)</name>
        <dbReference type="ChEBI" id="CHEBI:18420"/>
    </cofactor>
</comment>
<evidence type="ECO:0000256" key="8">
    <source>
        <dbReference type="HAMAP-Rule" id="MF_00104"/>
    </source>
</evidence>
<feature type="domain" description="DRBM" evidence="9">
    <location>
        <begin position="152"/>
        <end position="221"/>
    </location>
</feature>
<organism evidence="11 12">
    <name type="scientific">Massilia aerilata</name>
    <dbReference type="NCBI Taxonomy" id="453817"/>
    <lineage>
        <taxon>Bacteria</taxon>
        <taxon>Pseudomonadati</taxon>
        <taxon>Pseudomonadota</taxon>
        <taxon>Betaproteobacteria</taxon>
        <taxon>Burkholderiales</taxon>
        <taxon>Oxalobacteraceae</taxon>
        <taxon>Telluria group</taxon>
        <taxon>Massilia</taxon>
    </lineage>
</organism>
<keyword evidence="8" id="KW-0479">Metal-binding</keyword>
<name>A0ABW0S385_9BURK</name>
<evidence type="ECO:0000256" key="7">
    <source>
        <dbReference type="ARBA" id="ARBA00022884"/>
    </source>
</evidence>
<dbReference type="SUPFAM" id="SSF54768">
    <property type="entry name" value="dsRNA-binding domain-like"/>
    <property type="match status" value="1"/>
</dbReference>